<dbReference type="GO" id="GO:0016874">
    <property type="term" value="F:ligase activity"/>
    <property type="evidence" value="ECO:0007669"/>
    <property type="project" value="UniProtKB-KW"/>
</dbReference>
<gene>
    <name evidence="7" type="ORF">RIF25_12765</name>
</gene>
<feature type="transmembrane region" description="Helical" evidence="5">
    <location>
        <begin position="25"/>
        <end position="44"/>
    </location>
</feature>
<comment type="caution">
    <text evidence="7">The sequence shown here is derived from an EMBL/GenBank/DDBJ whole genome shotgun (WGS) entry which is preliminary data.</text>
</comment>
<dbReference type="GO" id="GO:0016020">
    <property type="term" value="C:membrane"/>
    <property type="evidence" value="ECO:0007669"/>
    <property type="project" value="UniProtKB-SubCell"/>
</dbReference>
<feature type="transmembrane region" description="Helical" evidence="5">
    <location>
        <begin position="297"/>
        <end position="319"/>
    </location>
</feature>
<feature type="transmembrane region" description="Helical" evidence="5">
    <location>
        <begin position="222"/>
        <end position="242"/>
    </location>
</feature>
<feature type="transmembrane region" description="Helical" evidence="5">
    <location>
        <begin position="51"/>
        <end position="71"/>
    </location>
</feature>
<dbReference type="Proteomes" id="UP001268256">
    <property type="component" value="Unassembled WGS sequence"/>
</dbReference>
<proteinExistence type="predicted"/>
<dbReference type="PANTHER" id="PTHR37422">
    <property type="entry name" value="TEICHURONIC ACID BIOSYNTHESIS PROTEIN TUAE"/>
    <property type="match status" value="1"/>
</dbReference>
<keyword evidence="2 5" id="KW-0812">Transmembrane</keyword>
<sequence>MSLLGLLISAGQGWQWGWPGIGQTLKARLFLGLTLLLIISSLGAVNRGEALLQLVHFIPFFIFFLGLDVVFNQKTSLLPTLACDFVLAALPLNLLALGEWLIKALYREYGWPNYGAWPLVGGALNIVPDRVVIWFGDPNFFASYLVMIFGLALGLCWQAGQNPISYPTPWGTLVLPASLIYGTTAVNGLTILATASRTGWGAIVLQLALVGLAWQRRLLWPILMASGGLLLAGLFSVAGVSGRPEFTADPRFSLWPLGWRLMVEKPWFGWGLGNFKELYPTMATIPNYPALAHLHNYWLTLGVEAGLPAMILLSGIVLWQAWGNGVWLQFFNPHNSRSGWQLGYGLGFLGTVAYGLLDVTYFQAANNALGWLLLAALTVIGQR</sequence>
<evidence type="ECO:0000256" key="1">
    <source>
        <dbReference type="ARBA" id="ARBA00004141"/>
    </source>
</evidence>
<protein>
    <submittedName>
        <fullName evidence="7">O-antigen ligase family protein</fullName>
    </submittedName>
</protein>
<comment type="subcellular location">
    <subcellularLocation>
        <location evidence="1">Membrane</location>
        <topology evidence="1">Multi-pass membrane protein</topology>
    </subcellularLocation>
</comment>
<keyword evidence="3 5" id="KW-1133">Transmembrane helix</keyword>
<evidence type="ECO:0000313" key="7">
    <source>
        <dbReference type="EMBL" id="MDS3861677.1"/>
    </source>
</evidence>
<keyword evidence="8" id="KW-1185">Reference proteome</keyword>
<reference evidence="8" key="1">
    <citation type="submission" date="2023-07" db="EMBL/GenBank/DDBJ databases">
        <authorList>
            <person name="Luz R."/>
            <person name="Cordeiro R."/>
            <person name="Fonseca A."/>
            <person name="Goncalves V."/>
        </authorList>
    </citation>
    <scope>NUCLEOTIDE SEQUENCE [LARGE SCALE GENOMIC DNA]</scope>
    <source>
        <strain evidence="8">BACA0444</strain>
    </source>
</reference>
<feature type="transmembrane region" description="Helical" evidence="5">
    <location>
        <begin position="340"/>
        <end position="357"/>
    </location>
</feature>
<evidence type="ECO:0000256" key="3">
    <source>
        <dbReference type="ARBA" id="ARBA00022989"/>
    </source>
</evidence>
<evidence type="ECO:0000256" key="2">
    <source>
        <dbReference type="ARBA" id="ARBA00022692"/>
    </source>
</evidence>
<evidence type="ECO:0000313" key="8">
    <source>
        <dbReference type="Proteomes" id="UP001268256"/>
    </source>
</evidence>
<evidence type="ECO:0000256" key="4">
    <source>
        <dbReference type="ARBA" id="ARBA00023136"/>
    </source>
</evidence>
<dbReference type="InterPro" id="IPR051533">
    <property type="entry name" value="WaaL-like"/>
</dbReference>
<feature type="transmembrane region" description="Helical" evidence="5">
    <location>
        <begin position="141"/>
        <end position="160"/>
    </location>
</feature>
<dbReference type="InterPro" id="IPR007016">
    <property type="entry name" value="O-antigen_ligase-rel_domated"/>
</dbReference>
<dbReference type="Pfam" id="PF04932">
    <property type="entry name" value="Wzy_C"/>
    <property type="match status" value="1"/>
</dbReference>
<dbReference type="PANTHER" id="PTHR37422:SF13">
    <property type="entry name" value="LIPOPOLYSACCHARIDE BIOSYNTHESIS PROTEIN PA4999-RELATED"/>
    <property type="match status" value="1"/>
</dbReference>
<keyword evidence="7" id="KW-0436">Ligase</keyword>
<keyword evidence="4 5" id="KW-0472">Membrane</keyword>
<dbReference type="AlphaFoldDB" id="A0AAE4FUR4"/>
<name>A0AAE4FUR4_9CYAN</name>
<evidence type="ECO:0000256" key="5">
    <source>
        <dbReference type="SAM" id="Phobius"/>
    </source>
</evidence>
<dbReference type="EMBL" id="JAVMIP010000015">
    <property type="protein sequence ID" value="MDS3861677.1"/>
    <property type="molecule type" value="Genomic_DNA"/>
</dbReference>
<organism evidence="7 8">
    <name type="scientific">Pseudocalidococcus azoricus BACA0444</name>
    <dbReference type="NCBI Taxonomy" id="2918990"/>
    <lineage>
        <taxon>Bacteria</taxon>
        <taxon>Bacillati</taxon>
        <taxon>Cyanobacteriota</taxon>
        <taxon>Cyanophyceae</taxon>
        <taxon>Acaryochloridales</taxon>
        <taxon>Thermosynechococcaceae</taxon>
        <taxon>Pseudocalidococcus</taxon>
        <taxon>Pseudocalidococcus azoricus</taxon>
    </lineage>
</organism>
<feature type="transmembrane region" description="Helical" evidence="5">
    <location>
        <begin position="77"/>
        <end position="102"/>
    </location>
</feature>
<evidence type="ECO:0000259" key="6">
    <source>
        <dbReference type="Pfam" id="PF04932"/>
    </source>
</evidence>
<feature type="domain" description="O-antigen ligase-related" evidence="6">
    <location>
        <begin position="187"/>
        <end position="313"/>
    </location>
</feature>
<accession>A0AAE4FUR4</accession>
<feature type="transmembrane region" description="Helical" evidence="5">
    <location>
        <begin position="172"/>
        <end position="192"/>
    </location>
</feature>